<dbReference type="Proteomes" id="UP001250932">
    <property type="component" value="Unassembled WGS sequence"/>
</dbReference>
<name>A0ABU3K4I2_9BACT</name>
<keyword evidence="3" id="KW-1185">Reference proteome</keyword>
<protein>
    <submittedName>
        <fullName evidence="2">Uncharacterized protein</fullName>
    </submittedName>
</protein>
<sequence length="196" mass="21597">MDKLKLRIKVSENEFEAEGTPRAVTEQFALFRDLVKELTNNTFPSQIKAKENPAGNAQEPGPPLPGRSPQKLNSAPNLPLHKLFTHDPTTSQLTPRVISPGRANAEETILLLLLGCRELKNQLEVPALQLNRILKLIGGTQSRLDRVLADSLKKQWLLKSGRGKGGKYRLTTLGIEKAQSKAQELAALIPDEQPGD</sequence>
<evidence type="ECO:0000256" key="1">
    <source>
        <dbReference type="SAM" id="MobiDB-lite"/>
    </source>
</evidence>
<gene>
    <name evidence="2" type="ORF">PPG34_02980</name>
</gene>
<evidence type="ECO:0000313" key="3">
    <source>
        <dbReference type="Proteomes" id="UP001250932"/>
    </source>
</evidence>
<dbReference type="EMBL" id="JAQOUE010000001">
    <property type="protein sequence ID" value="MDT7041296.1"/>
    <property type="molecule type" value="Genomic_DNA"/>
</dbReference>
<organism evidence="2 3">
    <name type="scientific">Candidatus Nitronereus thalassa</name>
    <dbReference type="NCBI Taxonomy" id="3020898"/>
    <lineage>
        <taxon>Bacteria</taxon>
        <taxon>Pseudomonadati</taxon>
        <taxon>Nitrospirota</taxon>
        <taxon>Nitrospiria</taxon>
        <taxon>Nitrospirales</taxon>
        <taxon>Nitrospiraceae</taxon>
        <taxon>Candidatus Nitronereus</taxon>
    </lineage>
</organism>
<dbReference type="RefSeq" id="WP_313831651.1">
    <property type="nucleotide sequence ID" value="NZ_JAQOUE010000001.1"/>
</dbReference>
<reference evidence="2 3" key="1">
    <citation type="journal article" date="2023" name="ISME J.">
        <title>Cultivation and genomic characterization of novel and ubiquitous marine nitrite-oxidizing bacteria from the Nitrospirales.</title>
        <authorList>
            <person name="Mueller A.J."/>
            <person name="Daebeler A."/>
            <person name="Herbold C.W."/>
            <person name="Kirkegaard R.H."/>
            <person name="Daims H."/>
        </authorList>
    </citation>
    <scope>NUCLEOTIDE SEQUENCE [LARGE SCALE GENOMIC DNA]</scope>
    <source>
        <strain evidence="2 3">EB</strain>
    </source>
</reference>
<comment type="caution">
    <text evidence="2">The sequence shown here is derived from an EMBL/GenBank/DDBJ whole genome shotgun (WGS) entry which is preliminary data.</text>
</comment>
<proteinExistence type="predicted"/>
<accession>A0ABU3K4I2</accession>
<feature type="region of interest" description="Disordered" evidence="1">
    <location>
        <begin position="42"/>
        <end position="77"/>
    </location>
</feature>
<evidence type="ECO:0000313" key="2">
    <source>
        <dbReference type="EMBL" id="MDT7041296.1"/>
    </source>
</evidence>